<feature type="chain" id="PRO_5019009964" description="SRPBCC family protein" evidence="1">
    <location>
        <begin position="23"/>
        <end position="194"/>
    </location>
</feature>
<evidence type="ECO:0000313" key="2">
    <source>
        <dbReference type="EMBL" id="AZQ60732.1"/>
    </source>
</evidence>
<dbReference type="PROSITE" id="PS51257">
    <property type="entry name" value="PROKAR_LIPOPROTEIN"/>
    <property type="match status" value="1"/>
</dbReference>
<reference evidence="2 3" key="1">
    <citation type="submission" date="2018-12" db="EMBL/GenBank/DDBJ databases">
        <title>Flammeovirga pectinis sp. nov., isolated from the gut of the Korean scallop, Patinopecten yessoensis.</title>
        <authorList>
            <person name="Bae J.-W."/>
            <person name="Jeong Y.-S."/>
            <person name="Kang W."/>
        </authorList>
    </citation>
    <scope>NUCLEOTIDE SEQUENCE [LARGE SCALE GENOMIC DNA]</scope>
    <source>
        <strain evidence="2 3">L12M1</strain>
    </source>
</reference>
<dbReference type="KEGG" id="fll:EI427_00460"/>
<keyword evidence="3" id="KW-1185">Reference proteome</keyword>
<dbReference type="OrthoDB" id="5458416at2"/>
<dbReference type="EMBL" id="CP034562">
    <property type="protein sequence ID" value="AZQ60732.1"/>
    <property type="molecule type" value="Genomic_DNA"/>
</dbReference>
<evidence type="ECO:0008006" key="4">
    <source>
        <dbReference type="Google" id="ProtNLM"/>
    </source>
</evidence>
<keyword evidence="1" id="KW-0732">Signal</keyword>
<dbReference type="RefSeq" id="WP_126610675.1">
    <property type="nucleotide sequence ID" value="NZ_CP034562.1"/>
</dbReference>
<protein>
    <recommendedName>
        <fullName evidence="4">SRPBCC family protein</fullName>
    </recommendedName>
</protein>
<gene>
    <name evidence="2" type="ORF">EI427_00460</name>
</gene>
<proteinExistence type="predicted"/>
<organism evidence="2 3">
    <name type="scientific">Flammeovirga pectinis</name>
    <dbReference type="NCBI Taxonomy" id="2494373"/>
    <lineage>
        <taxon>Bacteria</taxon>
        <taxon>Pseudomonadati</taxon>
        <taxon>Bacteroidota</taxon>
        <taxon>Cytophagia</taxon>
        <taxon>Cytophagales</taxon>
        <taxon>Flammeovirgaceae</taxon>
        <taxon>Flammeovirga</taxon>
    </lineage>
</organism>
<dbReference type="AlphaFoldDB" id="A0A3S9NXQ4"/>
<evidence type="ECO:0000256" key="1">
    <source>
        <dbReference type="SAM" id="SignalP"/>
    </source>
</evidence>
<accession>A0A3S9NXQ4</accession>
<feature type="signal peptide" evidence="1">
    <location>
        <begin position="1"/>
        <end position="22"/>
    </location>
</feature>
<evidence type="ECO:0000313" key="3">
    <source>
        <dbReference type="Proteomes" id="UP000267268"/>
    </source>
</evidence>
<name>A0A3S9NXQ4_9BACT</name>
<sequence length="194" mass="22417">MKIVQILILSMCLFTACNHAHYHENAYSSQDEKDTVSEIVSTFPTVGYKVVHKDTIPYAVAKVFPLLEPKGRKLLYENWDPIELKKGEEGTLKGLMLYSKYDEMDVTLTVTQYNPEKGHIQYLVIWDDFEIQRIDIFCVKGTTENSSIIKWVEHNAGLYEKGIPLVKMFIEEGYCIKAVDRYLNNIQNQLQDGK</sequence>
<dbReference type="Proteomes" id="UP000267268">
    <property type="component" value="Chromosome 1"/>
</dbReference>